<evidence type="ECO:0000256" key="11">
    <source>
        <dbReference type="ARBA" id="ARBA00023316"/>
    </source>
</evidence>
<dbReference type="InterPro" id="IPR018087">
    <property type="entry name" value="Glyco_hydro_5_CS"/>
</dbReference>
<accession>A0AAV0UXP6</accession>
<comment type="similarity">
    <text evidence="2 16">Belongs to the glycosyl hydrolase 5 (cellulase A) family.</text>
</comment>
<dbReference type="EMBL" id="CANTFL010001451">
    <property type="protein sequence ID" value="CAI5741727.1"/>
    <property type="molecule type" value="Genomic_DNA"/>
</dbReference>
<keyword evidence="8" id="KW-0472">Membrane</keyword>
<evidence type="ECO:0000256" key="1">
    <source>
        <dbReference type="ARBA" id="ARBA00004401"/>
    </source>
</evidence>
<evidence type="ECO:0000313" key="20">
    <source>
        <dbReference type="Proteomes" id="UP001162031"/>
    </source>
</evidence>
<dbReference type="GO" id="GO:0009251">
    <property type="term" value="P:glucan catabolic process"/>
    <property type="evidence" value="ECO:0007669"/>
    <property type="project" value="TreeGrafter"/>
</dbReference>
<gene>
    <name evidence="19" type="ORF">HBR001_LOCUS8619</name>
</gene>
<evidence type="ECO:0000313" key="19">
    <source>
        <dbReference type="EMBL" id="CAI5741727.1"/>
    </source>
</evidence>
<evidence type="ECO:0000256" key="14">
    <source>
        <dbReference type="ARBA" id="ARBA00038929"/>
    </source>
</evidence>
<keyword evidence="20" id="KW-1185">Reference proteome</keyword>
<evidence type="ECO:0000256" key="17">
    <source>
        <dbReference type="SAM" id="SignalP"/>
    </source>
</evidence>
<evidence type="ECO:0000256" key="7">
    <source>
        <dbReference type="ARBA" id="ARBA00022989"/>
    </source>
</evidence>
<reference evidence="19" key="1">
    <citation type="submission" date="2022-12" db="EMBL/GenBank/DDBJ databases">
        <authorList>
            <person name="Webb A."/>
        </authorList>
    </citation>
    <scope>NUCLEOTIDE SEQUENCE</scope>
    <source>
        <strain evidence="19">Hp1</strain>
    </source>
</reference>
<feature type="chain" id="PRO_5043583819" description="glucan 1,3-beta-glucosidase" evidence="17">
    <location>
        <begin position="19"/>
        <end position="408"/>
    </location>
</feature>
<dbReference type="GO" id="GO:0071555">
    <property type="term" value="P:cell wall organization"/>
    <property type="evidence" value="ECO:0007669"/>
    <property type="project" value="UniProtKB-KW"/>
</dbReference>
<comment type="subcellular location">
    <subcellularLocation>
        <location evidence="1">Cell membrane</location>
        <topology evidence="1">Single-pass type II membrane protein</topology>
    </subcellularLocation>
</comment>
<dbReference type="PANTHER" id="PTHR31297:SF34">
    <property type="entry name" value="GLUCAN 1,3-BETA-GLUCOSIDASE 2"/>
    <property type="match status" value="1"/>
</dbReference>
<dbReference type="InterPro" id="IPR050386">
    <property type="entry name" value="Glycosyl_hydrolase_5"/>
</dbReference>
<dbReference type="GO" id="GO:0004338">
    <property type="term" value="F:glucan exo-1,3-beta-glucosidase activity"/>
    <property type="evidence" value="ECO:0007669"/>
    <property type="project" value="UniProtKB-EC"/>
</dbReference>
<dbReference type="EC" id="3.2.1.58" evidence="14"/>
<dbReference type="InterPro" id="IPR001547">
    <property type="entry name" value="Glyco_hydro_5"/>
</dbReference>
<evidence type="ECO:0000256" key="4">
    <source>
        <dbReference type="ARBA" id="ARBA00022692"/>
    </source>
</evidence>
<keyword evidence="5 16" id="KW-0378">Hydrolase</keyword>
<evidence type="ECO:0000256" key="13">
    <source>
        <dbReference type="ARBA" id="ARBA00037126"/>
    </source>
</evidence>
<dbReference type="SUPFAM" id="SSF51445">
    <property type="entry name" value="(Trans)glycosidases"/>
    <property type="match status" value="1"/>
</dbReference>
<dbReference type="PROSITE" id="PS00659">
    <property type="entry name" value="GLYCOSYL_HYDROL_F5"/>
    <property type="match status" value="1"/>
</dbReference>
<dbReference type="Pfam" id="PF00150">
    <property type="entry name" value="Cellulase"/>
    <property type="match status" value="1"/>
</dbReference>
<keyword evidence="9" id="KW-0325">Glycoprotein</keyword>
<protein>
    <recommendedName>
        <fullName evidence="14">glucan 1,3-beta-glucosidase</fullName>
        <ecNumber evidence="14">3.2.1.58</ecNumber>
    </recommendedName>
    <alternativeName>
        <fullName evidence="15">Exo-1,3-beta-glucanase D</fullName>
    </alternativeName>
</protein>
<dbReference type="GO" id="GO:0009986">
    <property type="term" value="C:cell surface"/>
    <property type="evidence" value="ECO:0007669"/>
    <property type="project" value="TreeGrafter"/>
</dbReference>
<dbReference type="FunFam" id="3.20.20.80:FF:000113">
    <property type="entry name" value="Glucan 1,3-beta-glucosidase"/>
    <property type="match status" value="1"/>
</dbReference>
<sequence length="408" mass="45978">MMFARAFAFVALVAFVQGKRSNDVSLQVPGNATHVQANIRTGVDKCRGVNLGGWLVAEHWMTADAPFWQDVDSRFADSGEYAAITKAANPDKVRSKLSDHHANFITEADIQQIAAAGLNTVRVPVGFWIIGYDKHDPASQREWEVYAKGTIAYLDLLIRDWAQKHNIAVLVSLHAAKGSQNGADHSSPPRPGHAFWSQYTENVANTIEVARFLADRYRHDDAFLGIGLLNEPNGSTDEAVVYQYYKDAYQAVRSTGSDCVLSIMPMLQKQGPDELAGFMSAPEFVNVWVEWHPYFVWGFEHASDEHLVNVAVTTEYKGRVDKWNARPGHNRLFLGEWSYATASNLHRRDPNYFYTFAKEQLKVHERAEGGWTFWTWKATGVDKSDVDAWSLQKLLADDRISQLLRDAK</sequence>
<evidence type="ECO:0000259" key="18">
    <source>
        <dbReference type="Pfam" id="PF00150"/>
    </source>
</evidence>
<evidence type="ECO:0000256" key="2">
    <source>
        <dbReference type="ARBA" id="ARBA00005641"/>
    </source>
</evidence>
<keyword evidence="7" id="KW-1133">Transmembrane helix</keyword>
<dbReference type="Proteomes" id="UP001162031">
    <property type="component" value="Unassembled WGS sequence"/>
</dbReference>
<evidence type="ECO:0000256" key="15">
    <source>
        <dbReference type="ARBA" id="ARBA00041260"/>
    </source>
</evidence>
<dbReference type="AlphaFoldDB" id="A0AAV0UXP6"/>
<keyword evidence="10 16" id="KW-0326">Glycosidase</keyword>
<dbReference type="InterPro" id="IPR017853">
    <property type="entry name" value="GH"/>
</dbReference>
<comment type="catalytic activity">
    <reaction evidence="12">
        <text>Successive hydrolysis of beta-D-glucose units from the non-reducing ends of (1-&gt;3)-beta-D-glucans, releasing alpha-glucose.</text>
        <dbReference type="EC" id="3.2.1.58"/>
    </reaction>
</comment>
<feature type="domain" description="Glycoside hydrolase family 5" evidence="18">
    <location>
        <begin position="102"/>
        <end position="378"/>
    </location>
</feature>
<dbReference type="PANTHER" id="PTHR31297">
    <property type="entry name" value="GLUCAN ENDO-1,6-BETA-GLUCOSIDASE B"/>
    <property type="match status" value="1"/>
</dbReference>
<name>A0AAV0UXP6_HYABA</name>
<proteinExistence type="inferred from homology"/>
<evidence type="ECO:0000256" key="10">
    <source>
        <dbReference type="ARBA" id="ARBA00023295"/>
    </source>
</evidence>
<keyword evidence="6" id="KW-0735">Signal-anchor</keyword>
<dbReference type="Gene3D" id="3.20.20.80">
    <property type="entry name" value="Glycosidases"/>
    <property type="match status" value="1"/>
</dbReference>
<keyword evidence="17" id="KW-0732">Signal</keyword>
<evidence type="ECO:0000256" key="3">
    <source>
        <dbReference type="ARBA" id="ARBA00022475"/>
    </source>
</evidence>
<organism evidence="19 20">
    <name type="scientific">Hyaloperonospora brassicae</name>
    <name type="common">Brassica downy mildew</name>
    <name type="synonym">Peronospora brassicae</name>
    <dbReference type="NCBI Taxonomy" id="162125"/>
    <lineage>
        <taxon>Eukaryota</taxon>
        <taxon>Sar</taxon>
        <taxon>Stramenopiles</taxon>
        <taxon>Oomycota</taxon>
        <taxon>Peronosporomycetes</taxon>
        <taxon>Peronosporales</taxon>
        <taxon>Peronosporaceae</taxon>
        <taxon>Hyaloperonospora</taxon>
    </lineage>
</organism>
<keyword evidence="3" id="KW-1003">Cell membrane</keyword>
<dbReference type="GO" id="GO:0005886">
    <property type="term" value="C:plasma membrane"/>
    <property type="evidence" value="ECO:0007669"/>
    <property type="project" value="UniProtKB-SubCell"/>
</dbReference>
<keyword evidence="4" id="KW-0812">Transmembrane</keyword>
<evidence type="ECO:0000256" key="5">
    <source>
        <dbReference type="ARBA" id="ARBA00022801"/>
    </source>
</evidence>
<dbReference type="GO" id="GO:0005576">
    <property type="term" value="C:extracellular region"/>
    <property type="evidence" value="ECO:0007669"/>
    <property type="project" value="TreeGrafter"/>
</dbReference>
<comment type="caution">
    <text evidence="19">The sequence shown here is derived from an EMBL/GenBank/DDBJ whole genome shotgun (WGS) entry which is preliminary data.</text>
</comment>
<evidence type="ECO:0000256" key="16">
    <source>
        <dbReference type="RuleBase" id="RU361153"/>
    </source>
</evidence>
<comment type="function">
    <text evidence="13">Glucosidase involved in the degradation of cellulosic biomass. Active on lichenan.</text>
</comment>
<evidence type="ECO:0000256" key="9">
    <source>
        <dbReference type="ARBA" id="ARBA00023180"/>
    </source>
</evidence>
<evidence type="ECO:0000256" key="6">
    <source>
        <dbReference type="ARBA" id="ARBA00022968"/>
    </source>
</evidence>
<feature type="signal peptide" evidence="17">
    <location>
        <begin position="1"/>
        <end position="18"/>
    </location>
</feature>
<evidence type="ECO:0000256" key="12">
    <source>
        <dbReference type="ARBA" id="ARBA00036824"/>
    </source>
</evidence>
<keyword evidence="11" id="KW-0961">Cell wall biogenesis/degradation</keyword>
<evidence type="ECO:0000256" key="8">
    <source>
        <dbReference type="ARBA" id="ARBA00023136"/>
    </source>
</evidence>